<protein>
    <submittedName>
        <fullName evidence="4">Restriction endonuclease</fullName>
    </submittedName>
</protein>
<dbReference type="Pfam" id="PF14338">
    <property type="entry name" value="Mrr_N"/>
    <property type="match status" value="1"/>
</dbReference>
<dbReference type="GO" id="GO:0003677">
    <property type="term" value="F:DNA binding"/>
    <property type="evidence" value="ECO:0007669"/>
    <property type="project" value="InterPro"/>
</dbReference>
<dbReference type="InterPro" id="IPR025745">
    <property type="entry name" value="Mrr-like_N_dom"/>
</dbReference>
<keyword evidence="4" id="KW-0540">Nuclease</keyword>
<organism evidence="4 5">
    <name type="scientific">Sphingomonas chungangi</name>
    <dbReference type="NCBI Taxonomy" id="2683589"/>
    <lineage>
        <taxon>Bacteria</taxon>
        <taxon>Pseudomonadati</taxon>
        <taxon>Pseudomonadota</taxon>
        <taxon>Alphaproteobacteria</taxon>
        <taxon>Sphingomonadales</taxon>
        <taxon>Sphingomonadaceae</taxon>
        <taxon>Sphingomonas</taxon>
    </lineage>
</organism>
<sequence>MWPTLVALKATGGSASNEELLAKIIELDAIPDEVASIVHTDGRQTKLAYNLAWAKTYLKKDGVLDNSQRGVWSLTEKGEGITREQVRLIPAAVRKADFERRRDVEGAPTTGAGEQDDSESEVASWRDRLLLVLKSMEPAAFERLSQRILREAGFVKVEVTGRSGDGGIDGVGVLRLNLLSFITLFQCKRYVGTVGPGTVRDFRGAMVGRSDKGLIITTGTFSTDARREATRDGAPAIDLIDGDQLCTLLKDLKLGLKTEIVERVTVDDGWFAQL</sequence>
<dbReference type="InterPro" id="IPR011856">
    <property type="entry name" value="tRNA_endonuc-like_dom_sf"/>
</dbReference>
<dbReference type="Pfam" id="PF04471">
    <property type="entry name" value="Mrr_cat"/>
    <property type="match status" value="1"/>
</dbReference>
<evidence type="ECO:0000313" key="4">
    <source>
        <dbReference type="EMBL" id="MBA2936638.1"/>
    </source>
</evidence>
<dbReference type="InterPro" id="IPR011335">
    <property type="entry name" value="Restrct_endonuc-II-like"/>
</dbReference>
<feature type="domain" description="Restriction endonuclease type IV Mrr" evidence="2">
    <location>
        <begin position="133"/>
        <end position="249"/>
    </location>
</feature>
<gene>
    <name evidence="4" type="ORF">HZF05_21370</name>
</gene>
<dbReference type="GO" id="GO:0015666">
    <property type="term" value="F:restriction endodeoxyribonuclease activity"/>
    <property type="evidence" value="ECO:0007669"/>
    <property type="project" value="TreeGrafter"/>
</dbReference>
<dbReference type="AlphaFoldDB" id="A0A838LGT7"/>
<dbReference type="Gene3D" id="3.40.1350.10">
    <property type="match status" value="1"/>
</dbReference>
<dbReference type="Proteomes" id="UP000570166">
    <property type="component" value="Unassembled WGS sequence"/>
</dbReference>
<dbReference type="InterPro" id="IPR052906">
    <property type="entry name" value="Type_IV_Methyl-Rstrct_Enzyme"/>
</dbReference>
<feature type="domain" description="Restriction system protein Mrr-like N-terminal" evidence="3">
    <location>
        <begin position="1"/>
        <end position="83"/>
    </location>
</feature>
<evidence type="ECO:0000259" key="3">
    <source>
        <dbReference type="Pfam" id="PF14338"/>
    </source>
</evidence>
<keyword evidence="4" id="KW-0378">Hydrolase</keyword>
<dbReference type="PANTHER" id="PTHR30015">
    <property type="entry name" value="MRR RESTRICTION SYSTEM PROTEIN"/>
    <property type="match status" value="1"/>
</dbReference>
<evidence type="ECO:0000259" key="2">
    <source>
        <dbReference type="Pfam" id="PF04471"/>
    </source>
</evidence>
<dbReference type="SUPFAM" id="SSF52980">
    <property type="entry name" value="Restriction endonuclease-like"/>
    <property type="match status" value="1"/>
</dbReference>
<evidence type="ECO:0000313" key="5">
    <source>
        <dbReference type="Proteomes" id="UP000570166"/>
    </source>
</evidence>
<keyword evidence="5" id="KW-1185">Reference proteome</keyword>
<dbReference type="EMBL" id="JACEIB010000027">
    <property type="protein sequence ID" value="MBA2936638.1"/>
    <property type="molecule type" value="Genomic_DNA"/>
</dbReference>
<feature type="region of interest" description="Disordered" evidence="1">
    <location>
        <begin position="100"/>
        <end position="120"/>
    </location>
</feature>
<comment type="caution">
    <text evidence="4">The sequence shown here is derived from an EMBL/GenBank/DDBJ whole genome shotgun (WGS) entry which is preliminary data.</text>
</comment>
<dbReference type="PANTHER" id="PTHR30015:SF7">
    <property type="entry name" value="TYPE IV METHYL-DIRECTED RESTRICTION ENZYME ECOKMRR"/>
    <property type="match status" value="1"/>
</dbReference>
<dbReference type="GO" id="GO:0009307">
    <property type="term" value="P:DNA restriction-modification system"/>
    <property type="evidence" value="ECO:0007669"/>
    <property type="project" value="InterPro"/>
</dbReference>
<proteinExistence type="predicted"/>
<evidence type="ECO:0000256" key="1">
    <source>
        <dbReference type="SAM" id="MobiDB-lite"/>
    </source>
</evidence>
<keyword evidence="4" id="KW-0255">Endonuclease</keyword>
<accession>A0A838LGT7</accession>
<dbReference type="InterPro" id="IPR007560">
    <property type="entry name" value="Restrct_endonuc_IV_Mrr"/>
</dbReference>
<reference evidence="4 5" key="1">
    <citation type="submission" date="2020-07" db="EMBL/GenBank/DDBJ databases">
        <authorList>
            <person name="Sun Q."/>
        </authorList>
    </citation>
    <scope>NUCLEOTIDE SEQUENCE [LARGE SCALE GENOMIC DNA]</scope>
    <source>
        <strain evidence="4 5">CGMCC 1.13654</strain>
    </source>
</reference>
<name>A0A838LGT7_9SPHN</name>